<organism evidence="1 2">
    <name type="scientific">Austropuccinia psidii MF-1</name>
    <dbReference type="NCBI Taxonomy" id="1389203"/>
    <lineage>
        <taxon>Eukaryota</taxon>
        <taxon>Fungi</taxon>
        <taxon>Dikarya</taxon>
        <taxon>Basidiomycota</taxon>
        <taxon>Pucciniomycotina</taxon>
        <taxon>Pucciniomycetes</taxon>
        <taxon>Pucciniales</taxon>
        <taxon>Sphaerophragmiaceae</taxon>
        <taxon>Austropuccinia</taxon>
    </lineage>
</organism>
<sequence>MSSFKLSNSLKQLLAINSHPPNLHQSKTFIPKLNQLISDFHQKATSQKLTSDTWIIFSTAAFVSLNRPSALEPFWSCLKSNVHNQQDLIHSADVIRETGLKSISFIGIAKSINALNTFRTVVENEPNITSNLRLEPRRLPFSTDNSAQLISQRALQTWKSIYRPLDERLISKLSASHPDLPVHILHSHYGPLLSDPPSSPSPIGRIGTSLIAIGTLRASGELGPQLLSHVYGLRKAGEELAQVGEPSLGKGIEWLTSNEGTEWVIDSVDRLVSLTSYPDSGNQILNSKL</sequence>
<name>A0A9Q3HVX8_9BASI</name>
<evidence type="ECO:0000313" key="2">
    <source>
        <dbReference type="Proteomes" id="UP000765509"/>
    </source>
</evidence>
<dbReference type="PANTHER" id="PTHR28180">
    <property type="entry name" value="CONSERVED MITOCHONDRIAL PROTEIN-RELATED"/>
    <property type="match status" value="1"/>
</dbReference>
<comment type="caution">
    <text evidence="1">The sequence shown here is derived from an EMBL/GenBank/DDBJ whole genome shotgun (WGS) entry which is preliminary data.</text>
</comment>
<protein>
    <recommendedName>
        <fullName evidence="3">Dol-P-Man:Man(5)GlcNAc(2)-PP-Dol alpha-1,3-mannosyltransferase</fullName>
    </recommendedName>
</protein>
<dbReference type="InterPro" id="IPR029032">
    <property type="entry name" value="AhpD-like"/>
</dbReference>
<evidence type="ECO:0008006" key="3">
    <source>
        <dbReference type="Google" id="ProtNLM"/>
    </source>
</evidence>
<dbReference type="OrthoDB" id="2505715at2759"/>
<dbReference type="InterPro" id="IPR052999">
    <property type="entry name" value="PTS1_Protein"/>
</dbReference>
<gene>
    <name evidence="1" type="ORF">O181_057932</name>
</gene>
<dbReference type="EMBL" id="AVOT02026485">
    <property type="protein sequence ID" value="MBW0518217.1"/>
    <property type="molecule type" value="Genomic_DNA"/>
</dbReference>
<dbReference type="SUPFAM" id="SSF69118">
    <property type="entry name" value="AhpD-like"/>
    <property type="match status" value="1"/>
</dbReference>
<dbReference type="AlphaFoldDB" id="A0A9Q3HVX8"/>
<reference evidence="1" key="1">
    <citation type="submission" date="2021-03" db="EMBL/GenBank/DDBJ databases">
        <title>Draft genome sequence of rust myrtle Austropuccinia psidii MF-1, a brazilian biotype.</title>
        <authorList>
            <person name="Quecine M.C."/>
            <person name="Pachon D.M.R."/>
            <person name="Bonatelli M.L."/>
            <person name="Correr F.H."/>
            <person name="Franceschini L.M."/>
            <person name="Leite T.F."/>
            <person name="Margarido G.R.A."/>
            <person name="Almeida C.A."/>
            <person name="Ferrarezi J.A."/>
            <person name="Labate C.A."/>
        </authorList>
    </citation>
    <scope>NUCLEOTIDE SEQUENCE</scope>
    <source>
        <strain evidence="1">MF-1</strain>
    </source>
</reference>
<dbReference type="Proteomes" id="UP000765509">
    <property type="component" value="Unassembled WGS sequence"/>
</dbReference>
<proteinExistence type="predicted"/>
<dbReference type="PANTHER" id="PTHR28180:SF2">
    <property type="entry name" value="PEROXISOMAL PROTEIN 2"/>
    <property type="match status" value="1"/>
</dbReference>
<accession>A0A9Q3HVX8</accession>
<keyword evidence="2" id="KW-1185">Reference proteome</keyword>
<dbReference type="Gene3D" id="1.20.1290.10">
    <property type="entry name" value="AhpD-like"/>
    <property type="match status" value="1"/>
</dbReference>
<evidence type="ECO:0000313" key="1">
    <source>
        <dbReference type="EMBL" id="MBW0518217.1"/>
    </source>
</evidence>